<dbReference type="Proteomes" id="UP000199004">
    <property type="component" value="Unassembled WGS sequence"/>
</dbReference>
<evidence type="ECO:0000256" key="6">
    <source>
        <dbReference type="ARBA" id="ARBA00023180"/>
    </source>
</evidence>
<feature type="signal peptide" evidence="10">
    <location>
        <begin position="1"/>
        <end position="28"/>
    </location>
</feature>
<evidence type="ECO:0000313" key="14">
    <source>
        <dbReference type="EMBL" id="SDN77596.1"/>
    </source>
</evidence>
<keyword evidence="4 8" id="KW-0378">Hydrolase</keyword>
<dbReference type="PROSITE" id="PS51892">
    <property type="entry name" value="SUBTILASE"/>
    <property type="match status" value="1"/>
</dbReference>
<dbReference type="InterPro" id="IPR003137">
    <property type="entry name" value="PA_domain"/>
</dbReference>
<dbReference type="PRINTS" id="PR00723">
    <property type="entry name" value="SUBTILISIN"/>
</dbReference>
<dbReference type="STRING" id="1005944.SAMN05192576_2763"/>
<dbReference type="PROSITE" id="PS00138">
    <property type="entry name" value="SUBTILASE_SER"/>
    <property type="match status" value="1"/>
</dbReference>
<dbReference type="OrthoDB" id="614750at2"/>
<dbReference type="PANTHER" id="PTHR10795">
    <property type="entry name" value="PROPROTEIN CONVERTASE SUBTILISIN/KEXIN"/>
    <property type="match status" value="1"/>
</dbReference>
<dbReference type="InterPro" id="IPR023828">
    <property type="entry name" value="Peptidase_S8_Ser-AS"/>
</dbReference>
<evidence type="ECO:0000256" key="4">
    <source>
        <dbReference type="ARBA" id="ARBA00022801"/>
    </source>
</evidence>
<evidence type="ECO:0000259" key="13">
    <source>
        <dbReference type="Pfam" id="PF05922"/>
    </source>
</evidence>
<evidence type="ECO:0000256" key="3">
    <source>
        <dbReference type="ARBA" id="ARBA00022729"/>
    </source>
</evidence>
<keyword evidence="3 10" id="KW-0732">Signal</keyword>
<evidence type="ECO:0000256" key="7">
    <source>
        <dbReference type="PIRSR" id="PIRSR615500-1"/>
    </source>
</evidence>
<dbReference type="InterPro" id="IPR036852">
    <property type="entry name" value="Peptidase_S8/S53_dom_sf"/>
</dbReference>
<feature type="active site" description="Charge relay system" evidence="7 8">
    <location>
        <position position="197"/>
    </location>
</feature>
<evidence type="ECO:0000259" key="11">
    <source>
        <dbReference type="Pfam" id="PF00082"/>
    </source>
</evidence>
<dbReference type="InterPro" id="IPR023827">
    <property type="entry name" value="Peptidase_S8_Asp-AS"/>
</dbReference>
<evidence type="ECO:0000256" key="5">
    <source>
        <dbReference type="ARBA" id="ARBA00022825"/>
    </source>
</evidence>
<feature type="domain" description="Inhibitor I9" evidence="13">
    <location>
        <begin position="63"/>
        <end position="153"/>
    </location>
</feature>
<dbReference type="CDD" id="cd02120">
    <property type="entry name" value="PA_subtilisin_like"/>
    <property type="match status" value="1"/>
</dbReference>
<dbReference type="SUPFAM" id="SSF52743">
    <property type="entry name" value="Subtilisin-like"/>
    <property type="match status" value="1"/>
</dbReference>
<dbReference type="GO" id="GO:0006508">
    <property type="term" value="P:proteolysis"/>
    <property type="evidence" value="ECO:0007669"/>
    <property type="project" value="UniProtKB-KW"/>
</dbReference>
<dbReference type="Pfam" id="PF05922">
    <property type="entry name" value="Inhibitor_I9"/>
    <property type="match status" value="1"/>
</dbReference>
<dbReference type="Gene3D" id="3.40.50.200">
    <property type="entry name" value="Peptidase S8/S53 domain"/>
    <property type="match status" value="1"/>
</dbReference>
<dbReference type="EMBL" id="FNIC01000004">
    <property type="protein sequence ID" value="SDN77596.1"/>
    <property type="molecule type" value="Genomic_DNA"/>
</dbReference>
<keyword evidence="15" id="KW-1185">Reference proteome</keyword>
<gene>
    <name evidence="14" type="ORF">SAMN05192576_2763</name>
</gene>
<protein>
    <submittedName>
        <fullName evidence="14">Peptidase inhibitor I9</fullName>
    </submittedName>
</protein>
<dbReference type="GO" id="GO:0004252">
    <property type="term" value="F:serine-type endopeptidase activity"/>
    <property type="evidence" value="ECO:0007669"/>
    <property type="project" value="UniProtKB-UniRule"/>
</dbReference>
<dbReference type="InterPro" id="IPR010259">
    <property type="entry name" value="S8pro/Inhibitor_I9"/>
</dbReference>
<evidence type="ECO:0000259" key="12">
    <source>
        <dbReference type="Pfam" id="PF02225"/>
    </source>
</evidence>
<dbReference type="Gene3D" id="2.60.120.380">
    <property type="match status" value="1"/>
</dbReference>
<reference evidence="14 15" key="1">
    <citation type="submission" date="2016-10" db="EMBL/GenBank/DDBJ databases">
        <authorList>
            <person name="de Groot N.N."/>
        </authorList>
    </citation>
    <scope>NUCLEOTIDE SEQUENCE [LARGE SCALE GENOMIC DNA]</scope>
    <source>
        <strain evidence="14 15">CGMCC 1.11147</strain>
    </source>
</reference>
<dbReference type="Pfam" id="PF02225">
    <property type="entry name" value="PA"/>
    <property type="match status" value="1"/>
</dbReference>
<accession>A0A1H0E5H8</accession>
<dbReference type="Gene3D" id="3.50.30.30">
    <property type="match status" value="1"/>
</dbReference>
<dbReference type="InterPro" id="IPR045051">
    <property type="entry name" value="SBT"/>
</dbReference>
<dbReference type="AlphaFoldDB" id="A0A1H0E5H8"/>
<evidence type="ECO:0000256" key="1">
    <source>
        <dbReference type="ARBA" id="ARBA00011073"/>
    </source>
</evidence>
<dbReference type="InterPro" id="IPR037045">
    <property type="entry name" value="S8pro/Inhibitor_I9_sf"/>
</dbReference>
<feature type="active site" description="Charge relay system" evidence="7 8">
    <location>
        <position position="291"/>
    </location>
</feature>
<evidence type="ECO:0000256" key="2">
    <source>
        <dbReference type="ARBA" id="ARBA00022670"/>
    </source>
</evidence>
<comment type="similarity">
    <text evidence="1 8 9">Belongs to the peptidase S8 family.</text>
</comment>
<keyword evidence="2 8" id="KW-0645">Protease</keyword>
<dbReference type="PROSITE" id="PS00136">
    <property type="entry name" value="SUBTILASE_ASP"/>
    <property type="match status" value="1"/>
</dbReference>
<evidence type="ECO:0000313" key="15">
    <source>
        <dbReference type="Proteomes" id="UP000199004"/>
    </source>
</evidence>
<dbReference type="RefSeq" id="WP_091025387.1">
    <property type="nucleotide sequence ID" value="NZ_BKAE01000026.1"/>
</dbReference>
<evidence type="ECO:0000256" key="8">
    <source>
        <dbReference type="PROSITE-ProRule" id="PRU01240"/>
    </source>
</evidence>
<evidence type="ECO:0000256" key="10">
    <source>
        <dbReference type="SAM" id="SignalP"/>
    </source>
</evidence>
<feature type="domain" description="PA" evidence="12">
    <location>
        <begin position="467"/>
        <end position="538"/>
    </location>
</feature>
<feature type="domain" description="Peptidase S8/S53" evidence="11">
    <location>
        <begin position="188"/>
        <end position="672"/>
    </location>
</feature>
<dbReference type="InterPro" id="IPR015500">
    <property type="entry name" value="Peptidase_S8_subtilisin-rel"/>
</dbReference>
<feature type="active site" description="Charge relay system" evidence="7 8">
    <location>
        <position position="619"/>
    </location>
</feature>
<dbReference type="InterPro" id="IPR034197">
    <property type="entry name" value="Peptidases_S8_3"/>
</dbReference>
<organism evidence="14 15">
    <name type="scientific">Nocardioides szechwanensis</name>
    <dbReference type="NCBI Taxonomy" id="1005944"/>
    <lineage>
        <taxon>Bacteria</taxon>
        <taxon>Bacillati</taxon>
        <taxon>Actinomycetota</taxon>
        <taxon>Actinomycetes</taxon>
        <taxon>Propionibacteriales</taxon>
        <taxon>Nocardioidaceae</taxon>
        <taxon>Nocardioides</taxon>
    </lineage>
</organism>
<keyword evidence="5 8" id="KW-0720">Serine protease</keyword>
<evidence type="ECO:0000256" key="9">
    <source>
        <dbReference type="RuleBase" id="RU003355"/>
    </source>
</evidence>
<dbReference type="Gene3D" id="3.30.70.80">
    <property type="entry name" value="Peptidase S8 propeptide/proteinase inhibitor I9"/>
    <property type="match status" value="1"/>
</dbReference>
<proteinExistence type="inferred from homology"/>
<keyword evidence="6" id="KW-0325">Glycoprotein</keyword>
<name>A0A1H0E5H8_9ACTN</name>
<dbReference type="Pfam" id="PF00082">
    <property type="entry name" value="Peptidase_S8"/>
    <property type="match status" value="1"/>
</dbReference>
<feature type="chain" id="PRO_5039430717" evidence="10">
    <location>
        <begin position="29"/>
        <end position="1011"/>
    </location>
</feature>
<sequence length="1011" mass="103673">MSVLRSRGSVKARLAVASVGALTAGLLAALPLSGAQGAPAVSAAASPTASAPAGFERFTDGRYIVLLREASATGYDGNRKYADTKSPSGTFLGSSPAVRRYSEHLRTTHERLAGSVGASVKSSYTVASNGFAADLTAAQAIDLATDRRVLTVQKAGISKITTWNTPDFLGMSGSKGAWAQKGGRATAGDGVVVGVLDTGIWPENKSFRGSPIGSTPQTKWDITLKGGVTRMEKLDGTVFTGACETGESFELSDCNTKVISARAYGDAFLDAVPEELLSEHEFISPRDGAGHGSHTASTAAGNITKGVKTAGLKFGTISGMAPAAKLAIYKVCWESSDADLTGCFDEDMLAAIDQAVIDGVDVVNFSIGGGPQPDLSVLELAFEGMAEAGIFIAASAGNSGPDSTTLDHPSPWLTTVAAGTHTTKFENTVVLGNGKKLLGASSAQTPVSTRQVVDGFDAVVAGGDPDDAALCGPDTLDPAKVAGKIVYCLRGVYDRIAKGAEVKRAGGAALIMANPSPNSLNADIQAVPTIHISDTAGAVVEAYLDAQGAAAKAAFKLGNLTNEKTPVPQVAGFSSRGPALVAGGDLLKPDIIAPGVDVLAAVAPPSNRGLNYDLYSGTSMSAPHIAGLAAFMQGERPRWTPMQIKSAMMTTATSVRNANGGMSRDAFAQGAGLVKAKKFFDPGLFVTSDATQWRGWLADLGYNTGVPALDAKSLNLPSIADGSMTGPVTFPRSFRATMKGTWKISADLPGFSVQPSRPNVTSSRANDVVDVKFTITRTTAPLGSFSSGFITLTGPTRVRIPVAIQPLAVEAPDDVTGEGVTGSSDIEVIPGFTGQLDVSTTGLAKGEVATDTVAANADHLTCLTVPEGTELTRVDVDSADDSADLDLYLLASDTCDPSTAFAIAAQSATGSADESISAFGLPAGTYIVDVFGYAPGSEGSPMGFTLETYNVGADNEGAFAAVPDPVPVVQNTPATFSVTWTGLDAASSYLGFVEYAGSDEVTMVKVDTNVG</sequence>
<dbReference type="InterPro" id="IPR000209">
    <property type="entry name" value="Peptidase_S8/S53_dom"/>
</dbReference>
<dbReference type="CDD" id="cd04852">
    <property type="entry name" value="Peptidases_S8_3"/>
    <property type="match status" value="1"/>
</dbReference>